<accession>A0ABM1E4F5</accession>
<dbReference type="RefSeq" id="XP_014667076.1">
    <property type="nucleotide sequence ID" value="XM_014811590.1"/>
</dbReference>
<name>A0ABM1E4F5_PRICU</name>
<protein>
    <submittedName>
        <fullName evidence="4">Uncharacterized protein ZK1073.1-like</fullName>
    </submittedName>
</protein>
<proteinExistence type="inferred from homology"/>
<organism evidence="3 4">
    <name type="scientific">Priapulus caudatus</name>
    <name type="common">Priapulid worm</name>
    <dbReference type="NCBI Taxonomy" id="37621"/>
    <lineage>
        <taxon>Eukaryota</taxon>
        <taxon>Metazoa</taxon>
        <taxon>Ecdysozoa</taxon>
        <taxon>Scalidophora</taxon>
        <taxon>Priapulida</taxon>
        <taxon>Priapulimorpha</taxon>
        <taxon>Priapulimorphida</taxon>
        <taxon>Priapulidae</taxon>
        <taxon>Priapulus</taxon>
    </lineage>
</organism>
<dbReference type="Proteomes" id="UP000695022">
    <property type="component" value="Unplaced"/>
</dbReference>
<dbReference type="InterPro" id="IPR004142">
    <property type="entry name" value="NDRG"/>
</dbReference>
<evidence type="ECO:0000313" key="4">
    <source>
        <dbReference type="RefSeq" id="XP_014667076.1"/>
    </source>
</evidence>
<dbReference type="Gene3D" id="3.40.50.1820">
    <property type="entry name" value="alpha/beta hydrolase"/>
    <property type="match status" value="1"/>
</dbReference>
<sequence length="276" mass="29957">MSTVPVTKHVVGTETAGNLDVYVYGDLEQIGRKPVIMTVHDMGSNHRSLVQFTQHPSMAEISGRVVYVHVDVPGQGDDEPDLPANYSFPTMHQLGQELVFVLDQLNIKYVVALGEGAGANILARFGVAHPKRCLGVCLIHPTSTVAGIIEFVKDKFMGWKLSAGWNPSAEEYLVYHKFGEQLAKASANSAADREAIIQKDVCVFFRIEGVGDVLLEAPERVAHGFLLFIKGCGMLSSTPLPGQERAGSFSNMRGRTMSMEEADKPRRASSASDAAP</sequence>
<dbReference type="SUPFAM" id="SSF53474">
    <property type="entry name" value="alpha/beta-Hydrolases"/>
    <property type="match status" value="1"/>
</dbReference>
<evidence type="ECO:0000256" key="2">
    <source>
        <dbReference type="SAM" id="MobiDB-lite"/>
    </source>
</evidence>
<reference evidence="4" key="1">
    <citation type="submission" date="2025-08" db="UniProtKB">
        <authorList>
            <consortium name="RefSeq"/>
        </authorList>
    </citation>
    <scope>IDENTIFICATION</scope>
</reference>
<feature type="region of interest" description="Disordered" evidence="2">
    <location>
        <begin position="241"/>
        <end position="276"/>
    </location>
</feature>
<gene>
    <name evidence="4" type="primary">LOC106808748</name>
</gene>
<keyword evidence="3" id="KW-1185">Reference proteome</keyword>
<dbReference type="PANTHER" id="PTHR11034">
    <property type="entry name" value="N-MYC DOWNSTREAM REGULATED"/>
    <property type="match status" value="1"/>
</dbReference>
<evidence type="ECO:0000313" key="3">
    <source>
        <dbReference type="Proteomes" id="UP000695022"/>
    </source>
</evidence>
<comment type="similarity">
    <text evidence="1">Belongs to the NDRG family.</text>
</comment>
<dbReference type="Pfam" id="PF03096">
    <property type="entry name" value="Ndr"/>
    <property type="match status" value="1"/>
</dbReference>
<dbReference type="GeneID" id="106808748"/>
<evidence type="ECO:0000256" key="1">
    <source>
        <dbReference type="ARBA" id="ARBA00005598"/>
    </source>
</evidence>
<dbReference type="InterPro" id="IPR029058">
    <property type="entry name" value="AB_hydrolase_fold"/>
</dbReference>